<evidence type="ECO:0000313" key="1">
    <source>
        <dbReference type="EMBL" id="RUM95423.1"/>
    </source>
</evidence>
<dbReference type="OrthoDB" id="7950490at2"/>
<sequence length="66" mass="7571">MSRRKLRNTSQVFLDPAWEDVLQSIAAELSIGRNDLIRLIVKEWMEVNSYLPVHMLDDDTEPDGAA</sequence>
<accession>A0A432UZS2</accession>
<proteinExistence type="predicted"/>
<reference evidence="1 2" key="1">
    <citation type="submission" date="2018-11" db="EMBL/GenBank/DDBJ databases">
        <title>Pseudaminobacter arsenicus sp. nov., an arsenic-resistant bacterium isolated from arsenic-rich aquifers.</title>
        <authorList>
            <person name="Mu Y."/>
        </authorList>
    </citation>
    <scope>NUCLEOTIDE SEQUENCE [LARGE SCALE GENOMIC DNA]</scope>
    <source>
        <strain evidence="1 2">CB3</strain>
    </source>
</reference>
<organism evidence="1 2">
    <name type="scientific">Borborobacter arsenicus</name>
    <dbReference type="NCBI Taxonomy" id="1851146"/>
    <lineage>
        <taxon>Bacteria</taxon>
        <taxon>Pseudomonadati</taxon>
        <taxon>Pseudomonadota</taxon>
        <taxon>Alphaproteobacteria</taxon>
        <taxon>Hyphomicrobiales</taxon>
        <taxon>Phyllobacteriaceae</taxon>
        <taxon>Borborobacter</taxon>
    </lineage>
</organism>
<evidence type="ECO:0000313" key="2">
    <source>
        <dbReference type="Proteomes" id="UP000281647"/>
    </source>
</evidence>
<dbReference type="EMBL" id="RKST01000044">
    <property type="protein sequence ID" value="RUM95423.1"/>
    <property type="molecule type" value="Genomic_DNA"/>
</dbReference>
<keyword evidence="2" id="KW-1185">Reference proteome</keyword>
<dbReference type="AlphaFoldDB" id="A0A432UZS2"/>
<evidence type="ECO:0008006" key="3">
    <source>
        <dbReference type="Google" id="ProtNLM"/>
    </source>
</evidence>
<comment type="caution">
    <text evidence="1">The sequence shown here is derived from an EMBL/GenBank/DDBJ whole genome shotgun (WGS) entry which is preliminary data.</text>
</comment>
<gene>
    <name evidence="1" type="ORF">EET67_23350</name>
</gene>
<name>A0A432UZS2_9HYPH</name>
<dbReference type="Proteomes" id="UP000281647">
    <property type="component" value="Unassembled WGS sequence"/>
</dbReference>
<dbReference type="RefSeq" id="WP_128628666.1">
    <property type="nucleotide sequence ID" value="NZ_RKST01000044.1"/>
</dbReference>
<protein>
    <recommendedName>
        <fullName evidence="3">Ribbon-helix-helix protein, CopG family</fullName>
    </recommendedName>
</protein>